<sequence>MGEPRHKQHLGLCSARQRSALGQLSHCSSLALPPPLGPIFVYWKCRRPESGISHYAGGGSILYR</sequence>
<protein>
    <submittedName>
        <fullName evidence="1">Uncharacterized protein</fullName>
    </submittedName>
</protein>
<evidence type="ECO:0000313" key="1">
    <source>
        <dbReference type="EMBL" id="EJW93476.1"/>
    </source>
</evidence>
<dbReference type="EMBL" id="AMCI01006952">
    <property type="protein sequence ID" value="EJW93476.1"/>
    <property type="molecule type" value="Genomic_DNA"/>
</dbReference>
<proteinExistence type="predicted"/>
<dbReference type="AlphaFoldDB" id="J9FEZ0"/>
<gene>
    <name evidence="1" type="ORF">EVA_18417</name>
</gene>
<organism evidence="1">
    <name type="scientific">gut metagenome</name>
    <dbReference type="NCBI Taxonomy" id="749906"/>
    <lineage>
        <taxon>unclassified sequences</taxon>
        <taxon>metagenomes</taxon>
        <taxon>organismal metagenomes</taxon>
    </lineage>
</organism>
<accession>J9FEZ0</accession>
<name>J9FEZ0_9ZZZZ</name>
<reference evidence="1" key="1">
    <citation type="journal article" date="2012" name="PLoS ONE">
        <title>Gene sets for utilization of primary and secondary nutrition supplies in the distal gut of endangered iberian lynx.</title>
        <authorList>
            <person name="Alcaide M."/>
            <person name="Messina E."/>
            <person name="Richter M."/>
            <person name="Bargiela R."/>
            <person name="Peplies J."/>
            <person name="Huws S.A."/>
            <person name="Newbold C.J."/>
            <person name="Golyshin P.N."/>
            <person name="Simon M.A."/>
            <person name="Lopez G."/>
            <person name="Yakimov M.M."/>
            <person name="Ferrer M."/>
        </authorList>
    </citation>
    <scope>NUCLEOTIDE SEQUENCE</scope>
</reference>
<comment type="caution">
    <text evidence="1">The sequence shown here is derived from an EMBL/GenBank/DDBJ whole genome shotgun (WGS) entry which is preliminary data.</text>
</comment>